<sequence length="135" mass="15733">DRACDVIGDEHLSKRCAEMNKVIVKNIADRALSNGRLNNEVEHGVVNTWHIWWVQAEGVVGFCNAYQRYGDARYLEISRTLWNYIKDKMIDKRPGGEWHSQLDDNDQPADFKPVVDPWKCPYHNGRMCLEIISRM</sequence>
<protein>
    <submittedName>
        <fullName evidence="3">N-acyl-D-glucosamine 2-epimerase</fullName>
    </submittedName>
</protein>
<proteinExistence type="inferred from homology"/>
<dbReference type="PANTHER" id="PTHR15108">
    <property type="entry name" value="N-ACYLGLUCOSAMINE-2-EPIMERASE"/>
    <property type="match status" value="1"/>
</dbReference>
<dbReference type="GO" id="GO:0016853">
    <property type="term" value="F:isomerase activity"/>
    <property type="evidence" value="ECO:0007669"/>
    <property type="project" value="UniProtKB-KW"/>
</dbReference>
<dbReference type="InterPro" id="IPR008928">
    <property type="entry name" value="6-hairpin_glycosidase_sf"/>
</dbReference>
<dbReference type="InterPro" id="IPR012341">
    <property type="entry name" value="6hp_glycosidase-like_sf"/>
</dbReference>
<accession>K1RWD9</accession>
<comment type="similarity">
    <text evidence="1">Belongs to the N-acylglucosamine 2-epimerase family.</text>
</comment>
<evidence type="ECO:0000256" key="2">
    <source>
        <dbReference type="ARBA" id="ARBA00023235"/>
    </source>
</evidence>
<dbReference type="EMBL" id="AJWZ01010050">
    <property type="protein sequence ID" value="EKC49578.1"/>
    <property type="molecule type" value="Genomic_DNA"/>
</dbReference>
<gene>
    <name evidence="3" type="ORF">OBE_14563</name>
</gene>
<reference evidence="3" key="1">
    <citation type="journal article" date="2013" name="Environ. Microbiol.">
        <title>Microbiota from the distal guts of lean and obese adolescents exhibit partial functional redundancy besides clear differences in community structure.</title>
        <authorList>
            <person name="Ferrer M."/>
            <person name="Ruiz A."/>
            <person name="Lanza F."/>
            <person name="Haange S.B."/>
            <person name="Oberbach A."/>
            <person name="Till H."/>
            <person name="Bargiela R."/>
            <person name="Campoy C."/>
            <person name="Segura M.T."/>
            <person name="Richter M."/>
            <person name="von Bergen M."/>
            <person name="Seifert J."/>
            <person name="Suarez A."/>
        </authorList>
    </citation>
    <scope>NUCLEOTIDE SEQUENCE</scope>
</reference>
<keyword evidence="2" id="KW-0413">Isomerase</keyword>
<dbReference type="InterPro" id="IPR010819">
    <property type="entry name" value="AGE/CE"/>
</dbReference>
<dbReference type="AlphaFoldDB" id="K1RWD9"/>
<dbReference type="SUPFAM" id="SSF48208">
    <property type="entry name" value="Six-hairpin glycosidases"/>
    <property type="match status" value="1"/>
</dbReference>
<organism evidence="3">
    <name type="scientific">human gut metagenome</name>
    <dbReference type="NCBI Taxonomy" id="408170"/>
    <lineage>
        <taxon>unclassified sequences</taxon>
        <taxon>metagenomes</taxon>
        <taxon>organismal metagenomes</taxon>
    </lineage>
</organism>
<dbReference type="Pfam" id="PF07221">
    <property type="entry name" value="GlcNAc_2-epim"/>
    <property type="match status" value="1"/>
</dbReference>
<evidence type="ECO:0000256" key="1">
    <source>
        <dbReference type="ARBA" id="ARBA00008558"/>
    </source>
</evidence>
<feature type="non-terminal residue" evidence="3">
    <location>
        <position position="1"/>
    </location>
</feature>
<name>K1RWD9_9ZZZZ</name>
<dbReference type="Gene3D" id="1.50.10.10">
    <property type="match status" value="1"/>
</dbReference>
<evidence type="ECO:0000313" key="3">
    <source>
        <dbReference type="EMBL" id="EKC49578.1"/>
    </source>
</evidence>
<dbReference type="GO" id="GO:0005975">
    <property type="term" value="P:carbohydrate metabolic process"/>
    <property type="evidence" value="ECO:0007669"/>
    <property type="project" value="InterPro"/>
</dbReference>
<comment type="caution">
    <text evidence="3">The sequence shown here is derived from an EMBL/GenBank/DDBJ whole genome shotgun (WGS) entry which is preliminary data.</text>
</comment>